<evidence type="ECO:0000256" key="2">
    <source>
        <dbReference type="ARBA" id="ARBA00008220"/>
    </source>
</evidence>
<evidence type="ECO:0000256" key="8">
    <source>
        <dbReference type="ARBA" id="ARBA00045636"/>
    </source>
</evidence>
<sequence>MHLVAAGLLGDSLATSTAAPLAFAAESFLGTPGRLLLLIGASISMFGYVSGMTLAVPRALFRFAEDGLLPKVVGSVHPEYRTPHVAIVLQTFLVGSLAVFNSFEQLAVISNLAALLLYAGCAAATFMLRKRGIRQDGAVPFSVPGGPLVPFITIGLIAWLLTSITQAEWIVLVATLVVASTFFAVATKVSGNAAR</sequence>
<keyword evidence="6 9" id="KW-1133">Transmembrane helix</keyword>
<evidence type="ECO:0000256" key="7">
    <source>
        <dbReference type="ARBA" id="ARBA00023136"/>
    </source>
</evidence>
<dbReference type="AlphaFoldDB" id="A0A143BIR9"/>
<evidence type="ECO:0000313" key="11">
    <source>
        <dbReference type="Proteomes" id="UP000076404"/>
    </source>
</evidence>
<comment type="subcellular location">
    <subcellularLocation>
        <location evidence="1">Cell membrane</location>
        <topology evidence="1">Multi-pass membrane protein</topology>
    </subcellularLocation>
</comment>
<dbReference type="STRING" id="1379270.GEMMAAP_05840"/>
<organism evidence="10 11">
    <name type="scientific">Gemmatimonas phototrophica</name>
    <dbReference type="NCBI Taxonomy" id="1379270"/>
    <lineage>
        <taxon>Bacteria</taxon>
        <taxon>Pseudomonadati</taxon>
        <taxon>Gemmatimonadota</taxon>
        <taxon>Gemmatimonadia</taxon>
        <taxon>Gemmatimonadales</taxon>
        <taxon>Gemmatimonadaceae</taxon>
        <taxon>Gemmatimonas</taxon>
    </lineage>
</organism>
<dbReference type="GO" id="GO:0005886">
    <property type="term" value="C:plasma membrane"/>
    <property type="evidence" value="ECO:0007669"/>
    <property type="project" value="UniProtKB-SubCell"/>
</dbReference>
<dbReference type="GO" id="GO:0022857">
    <property type="term" value="F:transmembrane transporter activity"/>
    <property type="evidence" value="ECO:0007669"/>
    <property type="project" value="InterPro"/>
</dbReference>
<dbReference type="InterPro" id="IPR050367">
    <property type="entry name" value="APC_superfamily"/>
</dbReference>
<dbReference type="PANTHER" id="PTHR42770:SF18">
    <property type="entry name" value="ARGININE_AGMATINE ANTIPORTER"/>
    <property type="match status" value="1"/>
</dbReference>
<evidence type="ECO:0000256" key="1">
    <source>
        <dbReference type="ARBA" id="ARBA00004651"/>
    </source>
</evidence>
<keyword evidence="4" id="KW-1003">Cell membrane</keyword>
<feature type="transmembrane region" description="Helical" evidence="9">
    <location>
        <begin position="106"/>
        <end position="126"/>
    </location>
</feature>
<proteinExistence type="inferred from homology"/>
<feature type="transmembrane region" description="Helical" evidence="9">
    <location>
        <begin position="138"/>
        <end position="161"/>
    </location>
</feature>
<dbReference type="eggNOG" id="COG0531">
    <property type="taxonomic scope" value="Bacteria"/>
</dbReference>
<reference evidence="10 11" key="1">
    <citation type="journal article" date="2014" name="Proc. Natl. Acad. Sci. U.S.A.">
        <title>Functional type 2 photosynthetic reaction centers found in the rare bacterial phylum Gemmatimonadetes.</title>
        <authorList>
            <person name="Zeng Y."/>
            <person name="Feng F."/>
            <person name="Medova H."/>
            <person name="Dean J."/>
            <person name="Koblizek M."/>
        </authorList>
    </citation>
    <scope>NUCLEOTIDE SEQUENCE [LARGE SCALE GENOMIC DNA]</scope>
    <source>
        <strain evidence="10 11">AP64</strain>
    </source>
</reference>
<protein>
    <recommendedName>
        <fullName evidence="3">Arginine/agmatine antiporter</fullName>
    </recommendedName>
</protein>
<accession>A0A143BIR9</accession>
<comment type="similarity">
    <text evidence="2">Belongs to the amino acid-polyamine-organocation (APC) superfamily. Basic amino acid/polyamine antiporter (APA) (TC 2.A.3.2) family.</text>
</comment>
<feature type="transmembrane region" description="Helical" evidence="9">
    <location>
        <begin position="167"/>
        <end position="186"/>
    </location>
</feature>
<evidence type="ECO:0000313" key="10">
    <source>
        <dbReference type="EMBL" id="AMW04495.1"/>
    </source>
</evidence>
<evidence type="ECO:0000256" key="6">
    <source>
        <dbReference type="ARBA" id="ARBA00022989"/>
    </source>
</evidence>
<gene>
    <name evidence="10" type="ORF">GEMMAAP_05840</name>
</gene>
<dbReference type="Gene3D" id="1.20.1740.10">
    <property type="entry name" value="Amino acid/polyamine transporter I"/>
    <property type="match status" value="1"/>
</dbReference>
<dbReference type="Pfam" id="PF13520">
    <property type="entry name" value="AA_permease_2"/>
    <property type="match status" value="1"/>
</dbReference>
<evidence type="ECO:0000256" key="5">
    <source>
        <dbReference type="ARBA" id="ARBA00022692"/>
    </source>
</evidence>
<dbReference type="Proteomes" id="UP000076404">
    <property type="component" value="Chromosome"/>
</dbReference>
<evidence type="ECO:0000256" key="9">
    <source>
        <dbReference type="SAM" id="Phobius"/>
    </source>
</evidence>
<dbReference type="InterPro" id="IPR002293">
    <property type="entry name" value="AA/rel_permease1"/>
</dbReference>
<comment type="function">
    <text evidence="8">Major component of the acid-resistance (AR) system allowing enteric pathogens to survive the acidic environment in the stomach. Exchanges extracellular arginine for its intracellular decarboxylation product agmatine (Agm) thereby expelling intracellular protons. Probably undergoes several conformational states in order to translocate the substrate across the membrane; keeps the substrate accessible to only 1 side of the membrane at a time by opening and closing 3 membrane-internal gates.</text>
</comment>
<keyword evidence="11" id="KW-1185">Reference proteome</keyword>
<evidence type="ECO:0000256" key="4">
    <source>
        <dbReference type="ARBA" id="ARBA00022475"/>
    </source>
</evidence>
<keyword evidence="5 9" id="KW-0812">Transmembrane</keyword>
<name>A0A143BIR9_9BACT</name>
<evidence type="ECO:0000256" key="3">
    <source>
        <dbReference type="ARBA" id="ARBA00021069"/>
    </source>
</evidence>
<dbReference type="PANTHER" id="PTHR42770">
    <property type="entry name" value="AMINO ACID TRANSPORTER-RELATED"/>
    <property type="match status" value="1"/>
</dbReference>
<reference evidence="10 11" key="2">
    <citation type="journal article" date="2016" name="Environ. Microbiol. Rep.">
        <title>Metagenomic evidence for the presence of phototrophic Gemmatimonadetes bacteria in diverse environments.</title>
        <authorList>
            <person name="Zeng Y."/>
            <person name="Baumbach J."/>
            <person name="Barbosa E.G."/>
            <person name="Azevedo V."/>
            <person name="Zhang C."/>
            <person name="Koblizek M."/>
        </authorList>
    </citation>
    <scope>NUCLEOTIDE SEQUENCE [LARGE SCALE GENOMIC DNA]</scope>
    <source>
        <strain evidence="10 11">AP64</strain>
    </source>
</reference>
<feature type="transmembrane region" description="Helical" evidence="9">
    <location>
        <begin position="34"/>
        <end position="61"/>
    </location>
</feature>
<keyword evidence="7 9" id="KW-0472">Membrane</keyword>
<dbReference type="EMBL" id="CP011454">
    <property type="protein sequence ID" value="AMW04495.1"/>
    <property type="molecule type" value="Genomic_DNA"/>
</dbReference>
<dbReference type="KEGG" id="gph:GEMMAAP_05840"/>